<dbReference type="Pfam" id="PF02620">
    <property type="entry name" value="YceD"/>
    <property type="match status" value="1"/>
</dbReference>
<dbReference type="HOGENOM" id="CLU_100236_3_1_9"/>
<sequence>MKWSLQELNKKKSVTFEDDLDLKQNLMSRDSEILDVSKIAVQGRLDADGGVYALNFTAKFELTMPSSRSLTPVILPMEMTISELFTTAAFFEENQENLDADMLFVLEKDVIDLEEAVSDNILLDLPLRVLTDEEKTSEILPTGSSWQVLSEADYARLQAEEIVSDKETPFSKLDGLFD</sequence>
<proteinExistence type="predicted"/>
<dbReference type="STRING" id="1364.LP2241_50345"/>
<dbReference type="KEGG" id="lpk:LACPI_2004"/>
<name>A0A0D6DZ05_9LACT</name>
<evidence type="ECO:0000313" key="1">
    <source>
        <dbReference type="EMBL" id="CEN29204.1"/>
    </source>
</evidence>
<organism evidence="1 2">
    <name type="scientific">Pseudolactococcus piscium MKFS47</name>
    <dbReference type="NCBI Taxonomy" id="297352"/>
    <lineage>
        <taxon>Bacteria</taxon>
        <taxon>Bacillati</taxon>
        <taxon>Bacillota</taxon>
        <taxon>Bacilli</taxon>
        <taxon>Lactobacillales</taxon>
        <taxon>Streptococcaceae</taxon>
        <taxon>Pseudolactococcus</taxon>
    </lineage>
</organism>
<evidence type="ECO:0000313" key="2">
    <source>
        <dbReference type="Proteomes" id="UP000033166"/>
    </source>
</evidence>
<protein>
    <submittedName>
        <fullName evidence="1">Putative nucleic acid-binding protein</fullName>
    </submittedName>
</protein>
<dbReference type="InterPro" id="IPR003772">
    <property type="entry name" value="YceD"/>
</dbReference>
<reference evidence="2" key="1">
    <citation type="submission" date="2015-01" db="EMBL/GenBank/DDBJ databases">
        <authorList>
            <person name="Andreevskaya M."/>
        </authorList>
    </citation>
    <scope>NUCLEOTIDE SEQUENCE [LARGE SCALE GENOMIC DNA]</scope>
    <source>
        <strain evidence="2">MKFS47</strain>
    </source>
</reference>
<dbReference type="AlphaFoldDB" id="A0A0D6DZ05"/>
<dbReference type="EMBL" id="LN774769">
    <property type="protein sequence ID" value="CEN29204.1"/>
    <property type="molecule type" value="Genomic_DNA"/>
</dbReference>
<dbReference type="Proteomes" id="UP000033166">
    <property type="component" value="Chromosome I"/>
</dbReference>
<gene>
    <name evidence="1" type="ORF">LACPI_2004</name>
</gene>
<accession>A0A0D6DZ05</accession>
<dbReference type="RefSeq" id="WP_047916203.1">
    <property type="nucleotide sequence ID" value="NZ_LN774769.1"/>
</dbReference>